<dbReference type="EMBL" id="KV878358">
    <property type="protein sequence ID" value="OJJ42565.1"/>
    <property type="molecule type" value="Genomic_DNA"/>
</dbReference>
<sequence>MTPIVVIACPTHPGHTNPLLPHAAYLTKQGFEVHFIGGEAFAPGIEQTGASFHPTEDFPLPLELFDLPPTPERFMSELKQVFVDTTPARMDALKRLLESLRTAHPDRDVVILQELMYMGVWPYLQGAPLPAGYTTFPPVITISTVPMVISSIDTAPFGPGLPPDASPEGRARHAAMYAAGKPLMDDFLQYTNSTYATLGATEPVTRAIFDHWSLGTGRFLQPCSPSLEYPRSDLSPAVTFIGALPRKDLSSELPEGLIPEGNTRKIVFVTQGTISLDYTALLVPTIEALADREDLLVIGVLGVKGASLDIKLPANARVLDYLAYDAILPCTDVFVSNGGYGGFLHGVMHAVPMVLAGEGQDKAEVATRGEWAGIAVDLKTNRPSVEQIKQSVDGVLKDSQMKTRCLAIKKENQDLDCFKQVEKAIMQA</sequence>
<reference evidence="4" key="1">
    <citation type="journal article" date="2017" name="Genome Biol.">
        <title>Comparative genomics reveals high biological diversity and specific adaptations in the industrially and medically important fungal genus Aspergillus.</title>
        <authorList>
            <person name="de Vries R.P."/>
            <person name="Riley R."/>
            <person name="Wiebenga A."/>
            <person name="Aguilar-Osorio G."/>
            <person name="Amillis S."/>
            <person name="Uchima C.A."/>
            <person name="Anderluh G."/>
            <person name="Asadollahi M."/>
            <person name="Askin M."/>
            <person name="Barry K."/>
            <person name="Battaglia E."/>
            <person name="Bayram O."/>
            <person name="Benocci T."/>
            <person name="Braus-Stromeyer S.A."/>
            <person name="Caldana C."/>
            <person name="Canovas D."/>
            <person name="Cerqueira G.C."/>
            <person name="Chen F."/>
            <person name="Chen W."/>
            <person name="Choi C."/>
            <person name="Clum A."/>
            <person name="Dos Santos R.A."/>
            <person name="Damasio A.R."/>
            <person name="Diallinas G."/>
            <person name="Emri T."/>
            <person name="Fekete E."/>
            <person name="Flipphi M."/>
            <person name="Freyberg S."/>
            <person name="Gallo A."/>
            <person name="Gournas C."/>
            <person name="Habgood R."/>
            <person name="Hainaut M."/>
            <person name="Harispe M.L."/>
            <person name="Henrissat B."/>
            <person name="Hilden K.S."/>
            <person name="Hope R."/>
            <person name="Hossain A."/>
            <person name="Karabika E."/>
            <person name="Karaffa L."/>
            <person name="Karanyi Z."/>
            <person name="Krasevec N."/>
            <person name="Kuo A."/>
            <person name="Kusch H."/>
            <person name="LaButti K."/>
            <person name="Lagendijk E.L."/>
            <person name="Lapidus A."/>
            <person name="Levasseur A."/>
            <person name="Lindquist E."/>
            <person name="Lipzen A."/>
            <person name="Logrieco A.F."/>
            <person name="MacCabe A."/>
            <person name="Maekelae M.R."/>
            <person name="Malavazi I."/>
            <person name="Melin P."/>
            <person name="Meyer V."/>
            <person name="Mielnichuk N."/>
            <person name="Miskei M."/>
            <person name="Molnar A.P."/>
            <person name="Mule G."/>
            <person name="Ngan C.Y."/>
            <person name="Orejas M."/>
            <person name="Orosz E."/>
            <person name="Ouedraogo J.P."/>
            <person name="Overkamp K.M."/>
            <person name="Park H.-S."/>
            <person name="Perrone G."/>
            <person name="Piumi F."/>
            <person name="Punt P.J."/>
            <person name="Ram A.F."/>
            <person name="Ramon A."/>
            <person name="Rauscher S."/>
            <person name="Record E."/>
            <person name="Riano-Pachon D.M."/>
            <person name="Robert V."/>
            <person name="Roehrig J."/>
            <person name="Ruller R."/>
            <person name="Salamov A."/>
            <person name="Salih N.S."/>
            <person name="Samson R.A."/>
            <person name="Sandor E."/>
            <person name="Sanguinetti M."/>
            <person name="Schuetze T."/>
            <person name="Sepcic K."/>
            <person name="Shelest E."/>
            <person name="Sherlock G."/>
            <person name="Sophianopoulou V."/>
            <person name="Squina F.M."/>
            <person name="Sun H."/>
            <person name="Susca A."/>
            <person name="Todd R.B."/>
            <person name="Tsang A."/>
            <person name="Unkles S.E."/>
            <person name="van de Wiele N."/>
            <person name="van Rossen-Uffink D."/>
            <person name="Oliveira J.V."/>
            <person name="Vesth T.C."/>
            <person name="Visser J."/>
            <person name="Yu J.-H."/>
            <person name="Zhou M."/>
            <person name="Andersen M.R."/>
            <person name="Archer D.B."/>
            <person name="Baker S.E."/>
            <person name="Benoit I."/>
            <person name="Brakhage A.A."/>
            <person name="Braus G.H."/>
            <person name="Fischer R."/>
            <person name="Frisvad J.C."/>
            <person name="Goldman G.H."/>
            <person name="Houbraken J."/>
            <person name="Oakley B."/>
            <person name="Pocsi I."/>
            <person name="Scazzocchio C."/>
            <person name="Seiboth B."/>
            <person name="vanKuyk P.A."/>
            <person name="Wortman J."/>
            <person name="Dyer P.S."/>
            <person name="Grigoriev I.V."/>
        </authorList>
    </citation>
    <scope>NUCLEOTIDE SEQUENCE [LARGE SCALE GENOMIC DNA]</scope>
    <source>
        <strain evidence="4">CBS 506.65</strain>
    </source>
</reference>
<dbReference type="STRING" id="1073090.A0A1L9S5Y8"/>
<dbReference type="Proteomes" id="UP000184188">
    <property type="component" value="Unassembled WGS sequence"/>
</dbReference>
<dbReference type="PANTHER" id="PTHR21015:SF22">
    <property type="entry name" value="GLYCOSYLTRANSFERASE"/>
    <property type="match status" value="1"/>
</dbReference>
<dbReference type="GO" id="GO:0016758">
    <property type="term" value="F:hexosyltransferase activity"/>
    <property type="evidence" value="ECO:0007669"/>
    <property type="project" value="UniProtKB-ARBA"/>
</dbReference>
<keyword evidence="4" id="KW-1185">Reference proteome</keyword>
<dbReference type="PANTHER" id="PTHR21015">
    <property type="entry name" value="UDP-N-ACETYLGLUCOSAMINE--N-ACETYLMURAMYL-(PENTAPEPTIDE) PYROPHOSPHORYL-UNDECAPRENOL N-ACETYLGLUCOSAMINE TRANSFERASE 1"/>
    <property type="match status" value="1"/>
</dbReference>
<accession>A0A1L9S5Y8</accession>
<dbReference type="Pfam" id="PF06722">
    <property type="entry name" value="EryCIII-like_C"/>
    <property type="match status" value="1"/>
</dbReference>
<dbReference type="InterPro" id="IPR010610">
    <property type="entry name" value="EryCIII-like_C"/>
</dbReference>
<dbReference type="OrthoDB" id="5835829at2759"/>
<organism evidence="3 4">
    <name type="scientific">Penicilliopsis zonata CBS 506.65</name>
    <dbReference type="NCBI Taxonomy" id="1073090"/>
    <lineage>
        <taxon>Eukaryota</taxon>
        <taxon>Fungi</taxon>
        <taxon>Dikarya</taxon>
        <taxon>Ascomycota</taxon>
        <taxon>Pezizomycotina</taxon>
        <taxon>Eurotiomycetes</taxon>
        <taxon>Eurotiomycetidae</taxon>
        <taxon>Eurotiales</taxon>
        <taxon>Aspergillaceae</taxon>
        <taxon>Penicilliopsis</taxon>
    </lineage>
</organism>
<dbReference type="InterPro" id="IPR002213">
    <property type="entry name" value="UDP_glucos_trans"/>
</dbReference>
<keyword evidence="1" id="KW-0808">Transferase</keyword>
<dbReference type="AlphaFoldDB" id="A0A1L9S5Y8"/>
<dbReference type="Gene3D" id="3.40.50.2000">
    <property type="entry name" value="Glycogen Phosphorylase B"/>
    <property type="match status" value="2"/>
</dbReference>
<protein>
    <recommendedName>
        <fullName evidence="2">Erythromycin biosynthesis protein CIII-like C-terminal domain-containing protein</fullName>
    </recommendedName>
</protein>
<evidence type="ECO:0000313" key="4">
    <source>
        <dbReference type="Proteomes" id="UP000184188"/>
    </source>
</evidence>
<proteinExistence type="predicted"/>
<dbReference type="SUPFAM" id="SSF53756">
    <property type="entry name" value="UDP-Glycosyltransferase/glycogen phosphorylase"/>
    <property type="match status" value="1"/>
</dbReference>
<evidence type="ECO:0000259" key="2">
    <source>
        <dbReference type="Pfam" id="PF06722"/>
    </source>
</evidence>
<evidence type="ECO:0000313" key="3">
    <source>
        <dbReference type="EMBL" id="OJJ42565.1"/>
    </source>
</evidence>
<dbReference type="RefSeq" id="XP_022577075.1">
    <property type="nucleotide sequence ID" value="XM_022720874.1"/>
</dbReference>
<dbReference type="GeneID" id="34607339"/>
<dbReference type="GO" id="GO:0008194">
    <property type="term" value="F:UDP-glycosyltransferase activity"/>
    <property type="evidence" value="ECO:0007669"/>
    <property type="project" value="InterPro"/>
</dbReference>
<gene>
    <name evidence="3" type="ORF">ASPZODRAFT_104974</name>
</gene>
<feature type="domain" description="Erythromycin biosynthesis protein CIII-like C-terminal" evidence="2">
    <location>
        <begin position="307"/>
        <end position="413"/>
    </location>
</feature>
<dbReference type="CDD" id="cd03784">
    <property type="entry name" value="GT1_Gtf-like"/>
    <property type="match status" value="1"/>
</dbReference>
<name>A0A1L9S5Y8_9EURO</name>
<dbReference type="VEuPathDB" id="FungiDB:ASPZODRAFT_104974"/>
<evidence type="ECO:0000256" key="1">
    <source>
        <dbReference type="ARBA" id="ARBA00022679"/>
    </source>
</evidence>